<sequence>MPVYRAPMRSRRDDVDPTLATVRALRLGVVGIGGHLAVAPGSLAEALAATYDEHGERAAARLRRFAEVGAGAQVWTRDDDGLFRVGVLTGGWRYDVDDEAWAADLVHVRDCAWSAPADVVPAAVLATFARGGRNFQQVRALP</sequence>
<comment type="caution">
    <text evidence="1">The sequence shown here is derived from an EMBL/GenBank/DDBJ whole genome shotgun (WGS) entry which is preliminary data.</text>
</comment>
<gene>
    <name evidence="1" type="ORF">ACFFRI_04025</name>
</gene>
<evidence type="ECO:0000313" key="1">
    <source>
        <dbReference type="EMBL" id="MFB9312204.1"/>
    </source>
</evidence>
<evidence type="ECO:0000313" key="2">
    <source>
        <dbReference type="Proteomes" id="UP001589750"/>
    </source>
</evidence>
<organism evidence="1 2">
    <name type="scientific">Nocardioides plantarum</name>
    <dbReference type="NCBI Taxonomy" id="29299"/>
    <lineage>
        <taxon>Bacteria</taxon>
        <taxon>Bacillati</taxon>
        <taxon>Actinomycetota</taxon>
        <taxon>Actinomycetes</taxon>
        <taxon>Propionibacteriales</taxon>
        <taxon>Nocardioidaceae</taxon>
        <taxon>Nocardioides</taxon>
    </lineage>
</organism>
<reference evidence="1 2" key="1">
    <citation type="submission" date="2024-09" db="EMBL/GenBank/DDBJ databases">
        <authorList>
            <person name="Sun Q."/>
            <person name="Mori K."/>
        </authorList>
    </citation>
    <scope>NUCLEOTIDE SEQUENCE [LARGE SCALE GENOMIC DNA]</scope>
    <source>
        <strain evidence="1 2">JCM 9626</strain>
    </source>
</reference>
<accession>A0ABV5K992</accession>
<name>A0ABV5K992_9ACTN</name>
<dbReference type="EMBL" id="JBHMDG010000004">
    <property type="protein sequence ID" value="MFB9312204.1"/>
    <property type="molecule type" value="Genomic_DNA"/>
</dbReference>
<keyword evidence="2" id="KW-1185">Reference proteome</keyword>
<dbReference type="Proteomes" id="UP001589750">
    <property type="component" value="Unassembled WGS sequence"/>
</dbReference>
<proteinExistence type="predicted"/>
<dbReference type="RefSeq" id="WP_140010535.1">
    <property type="nucleotide sequence ID" value="NZ_JBHMDG010000004.1"/>
</dbReference>
<protein>
    <submittedName>
        <fullName evidence="1">GAF domain-containing protein</fullName>
    </submittedName>
</protein>